<feature type="region of interest" description="Disordered" evidence="2">
    <location>
        <begin position="108"/>
        <end position="150"/>
    </location>
</feature>
<name>A0AAV0ZY56_VICFA</name>
<protein>
    <recommendedName>
        <fullName evidence="3">CCHC-type domain-containing protein</fullName>
    </recommendedName>
</protein>
<feature type="domain" description="CCHC-type" evidence="3">
    <location>
        <begin position="153"/>
        <end position="167"/>
    </location>
</feature>
<evidence type="ECO:0000313" key="5">
    <source>
        <dbReference type="Proteomes" id="UP001157006"/>
    </source>
</evidence>
<evidence type="ECO:0000259" key="3">
    <source>
        <dbReference type="PROSITE" id="PS50158"/>
    </source>
</evidence>
<dbReference type="InterPro" id="IPR001878">
    <property type="entry name" value="Znf_CCHC"/>
</dbReference>
<gene>
    <name evidence="4" type="ORF">VFH_III082040</name>
</gene>
<dbReference type="GO" id="GO:0008270">
    <property type="term" value="F:zinc ion binding"/>
    <property type="evidence" value="ECO:0007669"/>
    <property type="project" value="UniProtKB-KW"/>
</dbReference>
<organism evidence="4 5">
    <name type="scientific">Vicia faba</name>
    <name type="common">Broad bean</name>
    <name type="synonym">Faba vulgaris</name>
    <dbReference type="NCBI Taxonomy" id="3906"/>
    <lineage>
        <taxon>Eukaryota</taxon>
        <taxon>Viridiplantae</taxon>
        <taxon>Streptophyta</taxon>
        <taxon>Embryophyta</taxon>
        <taxon>Tracheophyta</taxon>
        <taxon>Spermatophyta</taxon>
        <taxon>Magnoliopsida</taxon>
        <taxon>eudicotyledons</taxon>
        <taxon>Gunneridae</taxon>
        <taxon>Pentapetalae</taxon>
        <taxon>rosids</taxon>
        <taxon>fabids</taxon>
        <taxon>Fabales</taxon>
        <taxon>Fabaceae</taxon>
        <taxon>Papilionoideae</taxon>
        <taxon>50 kb inversion clade</taxon>
        <taxon>NPAAA clade</taxon>
        <taxon>Hologalegina</taxon>
        <taxon>IRL clade</taxon>
        <taxon>Fabeae</taxon>
        <taxon>Vicia</taxon>
    </lineage>
</organism>
<keyword evidence="5" id="KW-1185">Reference proteome</keyword>
<sequence length="221" mass="24912">MTAKFEIEKFNGSNFSMWKLKIKAIMRKDNYLAAIEDRTEGISDEKWNEMDNNVVVNLHLALADSVLSSSLPDSYDPLVVNLTNNNVTDRLYFDDVVGAILDEESRRINKEDRQENSKQVEALTMTRSRSVERGPSGSQNHGRSKSRSKMNVRCYNCGKKEHLKRDCWFKKNGEKSSEANSSQECIANTSDDGEILYSGATTNPKGSKQLTDVWIIDSGAT</sequence>
<dbReference type="SMART" id="SM00343">
    <property type="entry name" value="ZnF_C2HC"/>
    <property type="match status" value="1"/>
</dbReference>
<feature type="compositionally biased region" description="Basic and acidic residues" evidence="2">
    <location>
        <begin position="108"/>
        <end position="118"/>
    </location>
</feature>
<dbReference type="Proteomes" id="UP001157006">
    <property type="component" value="Chromosome 3"/>
</dbReference>
<evidence type="ECO:0000313" key="4">
    <source>
        <dbReference type="EMBL" id="CAI8603340.1"/>
    </source>
</evidence>
<keyword evidence="1" id="KW-0863">Zinc-finger</keyword>
<reference evidence="4 5" key="1">
    <citation type="submission" date="2023-01" db="EMBL/GenBank/DDBJ databases">
        <authorList>
            <person name="Kreplak J."/>
        </authorList>
    </citation>
    <scope>NUCLEOTIDE SEQUENCE [LARGE SCALE GENOMIC DNA]</scope>
</reference>
<dbReference type="SUPFAM" id="SSF57756">
    <property type="entry name" value="Retrovirus zinc finger-like domains"/>
    <property type="match status" value="1"/>
</dbReference>
<accession>A0AAV0ZY56</accession>
<dbReference type="Gene3D" id="4.10.60.10">
    <property type="entry name" value="Zinc finger, CCHC-type"/>
    <property type="match status" value="1"/>
</dbReference>
<dbReference type="Pfam" id="PF00098">
    <property type="entry name" value="zf-CCHC"/>
    <property type="match status" value="1"/>
</dbReference>
<evidence type="ECO:0000256" key="1">
    <source>
        <dbReference type="PROSITE-ProRule" id="PRU00047"/>
    </source>
</evidence>
<dbReference type="AlphaFoldDB" id="A0AAV0ZY56"/>
<keyword evidence="1" id="KW-0479">Metal-binding</keyword>
<dbReference type="InterPro" id="IPR036875">
    <property type="entry name" value="Znf_CCHC_sf"/>
</dbReference>
<keyword evidence="1" id="KW-0862">Zinc</keyword>
<dbReference type="EMBL" id="OX451738">
    <property type="protein sequence ID" value="CAI8603340.1"/>
    <property type="molecule type" value="Genomic_DNA"/>
</dbReference>
<dbReference type="PROSITE" id="PS50158">
    <property type="entry name" value="ZF_CCHC"/>
    <property type="match status" value="1"/>
</dbReference>
<proteinExistence type="predicted"/>
<evidence type="ECO:0000256" key="2">
    <source>
        <dbReference type="SAM" id="MobiDB-lite"/>
    </source>
</evidence>
<dbReference type="GO" id="GO:0003676">
    <property type="term" value="F:nucleic acid binding"/>
    <property type="evidence" value="ECO:0007669"/>
    <property type="project" value="InterPro"/>
</dbReference>